<keyword evidence="2" id="KW-1185">Reference proteome</keyword>
<organism evidence="1 2">
    <name type="scientific">Lepraria finkii</name>
    <dbReference type="NCBI Taxonomy" id="1340010"/>
    <lineage>
        <taxon>Eukaryota</taxon>
        <taxon>Fungi</taxon>
        <taxon>Dikarya</taxon>
        <taxon>Ascomycota</taxon>
        <taxon>Pezizomycotina</taxon>
        <taxon>Lecanoromycetes</taxon>
        <taxon>OSLEUM clade</taxon>
        <taxon>Lecanoromycetidae</taxon>
        <taxon>Lecanorales</taxon>
        <taxon>Lecanorineae</taxon>
        <taxon>Stereocaulaceae</taxon>
        <taxon>Lepraria</taxon>
    </lineage>
</organism>
<dbReference type="EMBL" id="JBHFEH010000007">
    <property type="protein sequence ID" value="KAL2056596.1"/>
    <property type="molecule type" value="Genomic_DNA"/>
</dbReference>
<protein>
    <submittedName>
        <fullName evidence="1">Uncharacterized protein</fullName>
    </submittedName>
</protein>
<accession>A0ABR4BID7</accession>
<comment type="caution">
    <text evidence="1">The sequence shown here is derived from an EMBL/GenBank/DDBJ whole genome shotgun (WGS) entry which is preliminary data.</text>
</comment>
<sequence>MTDRGEEEEELEGLEEIDVTDWAEDDKLLKRRFEEKTGCTDSQIEGWITSGKVSVRESHQETTAIVIKLNSGDGAVRFFQGGKDLGARQTYPGAKKKSVMVFLGVGHSFWLIRNASVKYITHDSKEVEGAQD</sequence>
<dbReference type="Proteomes" id="UP001590951">
    <property type="component" value="Unassembled WGS sequence"/>
</dbReference>
<reference evidence="1 2" key="1">
    <citation type="submission" date="2024-09" db="EMBL/GenBank/DDBJ databases">
        <title>Rethinking Asexuality: The Enigmatic Case of Functional Sexual Genes in Lepraria (Stereocaulaceae).</title>
        <authorList>
            <person name="Doellman M."/>
            <person name="Sun Y."/>
            <person name="Barcenas-Pena A."/>
            <person name="Lumbsch H.T."/>
            <person name="Grewe F."/>
        </authorList>
    </citation>
    <scope>NUCLEOTIDE SEQUENCE [LARGE SCALE GENOMIC DNA]</scope>
    <source>
        <strain evidence="1 2">Grewe 0041</strain>
    </source>
</reference>
<proteinExistence type="predicted"/>
<evidence type="ECO:0000313" key="2">
    <source>
        <dbReference type="Proteomes" id="UP001590951"/>
    </source>
</evidence>
<evidence type="ECO:0000313" key="1">
    <source>
        <dbReference type="EMBL" id="KAL2056596.1"/>
    </source>
</evidence>
<name>A0ABR4BID7_9LECA</name>
<gene>
    <name evidence="1" type="ORF">ABVK25_002990</name>
</gene>